<keyword evidence="3" id="KW-0812">Transmembrane</keyword>
<evidence type="ECO:0000256" key="2">
    <source>
        <dbReference type="SAM" id="MobiDB-lite"/>
    </source>
</evidence>
<dbReference type="PANTHER" id="PTHR33392:SF6">
    <property type="entry name" value="POLYISOPRENYL-TEICHOIC ACID--PEPTIDOGLYCAN TEICHOIC ACID TRANSFERASE TAGU"/>
    <property type="match status" value="1"/>
</dbReference>
<organism evidence="6 7">
    <name type="scientific">Amycolatopsis thermoflava</name>
    <dbReference type="NCBI Taxonomy" id="84480"/>
    <lineage>
        <taxon>Bacteria</taxon>
        <taxon>Bacillati</taxon>
        <taxon>Actinomycetota</taxon>
        <taxon>Actinomycetes</taxon>
        <taxon>Pseudonocardiales</taxon>
        <taxon>Pseudonocardiaceae</taxon>
        <taxon>Amycolatopsis</taxon>
        <taxon>Amycolatopsis methanolica group</taxon>
    </lineage>
</organism>
<dbReference type="PANTHER" id="PTHR33392">
    <property type="entry name" value="POLYISOPRENYL-TEICHOIC ACID--PEPTIDOGLYCAN TEICHOIC ACID TRANSFERASE TAGU"/>
    <property type="match status" value="1"/>
</dbReference>
<dbReference type="Pfam" id="PF03816">
    <property type="entry name" value="LytR_cpsA_psr"/>
    <property type="match status" value="1"/>
</dbReference>
<evidence type="ECO:0000313" key="6">
    <source>
        <dbReference type="EMBL" id="ROS42327.1"/>
    </source>
</evidence>
<feature type="region of interest" description="Disordered" evidence="2">
    <location>
        <begin position="1"/>
        <end position="134"/>
    </location>
</feature>
<name>A0A3N2H0G1_9PSEU</name>
<protein>
    <submittedName>
        <fullName evidence="6">LytR family transcriptional attenuator</fullName>
    </submittedName>
</protein>
<dbReference type="Gene3D" id="3.40.630.190">
    <property type="entry name" value="LCP protein"/>
    <property type="match status" value="1"/>
</dbReference>
<reference evidence="6 7" key="1">
    <citation type="submission" date="2018-11" db="EMBL/GenBank/DDBJ databases">
        <title>Sequencing the genomes of 1000 actinobacteria strains.</title>
        <authorList>
            <person name="Klenk H.-P."/>
        </authorList>
    </citation>
    <scope>NUCLEOTIDE SEQUENCE [LARGE SCALE GENOMIC DNA]</scope>
    <source>
        <strain evidence="6 7">DSM 44348</strain>
    </source>
</reference>
<sequence length="609" mass="63941">MDDPRNDRGTGRPARPRQPRQIDARHEGPVRRTPSDRAGRSSADRIPPDRAGRTPADRVPGDRTGRTPADRAGRTSAGRPPVDRAGKPVGNRTSAGRPPAGRAARGPAPRDRAAPAQIRRRPPPPPPRHSSRRGAKVAVGLVSLLVMSLTGYAWAAMQGLVNGLTTTDVIDGNQPADGARDILLVGMDSRTDAQGNPLPEDLLAQLRAGVADGEENTDTLIMVHIPNDGSKAVAVSLPRDSYVNIPGFGKHKINSAYARAKAAERRKLQEEGETDAKSIEVQSNQAGAKTLIQTVEQLTGSTIDNYASVNLLGFSEITKAIGGVDVCLKENVNDPYSGAKFTKGQHTISGVEALEFVRQRHGLPRGDLDRVVRQQVFMAGMARKVLSAGTLADPGKLNSLTNAVKKSVVLNQGWDILGFAQQMKGLTGGQLEFRTIPVVNMDYSTPDDGQAIQVDPGQIREFVQGLTGAPAQSAPPAETGPAKSATTVDVRNGTGREGLASTVLQSLTGKGFTGGQTSNTTSRKSTVVRYPAGGQEAAQQVADALGSGATIEQDPTVTKGHVVVLVGSDYSTSPSRVVQQAAAAPPATTQNPEPGGDEPITANGITCVN</sequence>
<dbReference type="InterPro" id="IPR027381">
    <property type="entry name" value="LytR/CpsA/Psr_C"/>
</dbReference>
<feature type="domain" description="LytR/CpsA/Psr regulator C-terminal" evidence="5">
    <location>
        <begin position="486"/>
        <end position="570"/>
    </location>
</feature>
<keyword evidence="3" id="KW-0472">Membrane</keyword>
<feature type="compositionally biased region" description="Low complexity" evidence="2">
    <location>
        <begin position="580"/>
        <end position="590"/>
    </location>
</feature>
<keyword evidence="3" id="KW-1133">Transmembrane helix</keyword>
<evidence type="ECO:0000259" key="4">
    <source>
        <dbReference type="Pfam" id="PF03816"/>
    </source>
</evidence>
<feature type="compositionally biased region" description="Low complexity" evidence="2">
    <location>
        <begin position="94"/>
        <end position="107"/>
    </location>
</feature>
<feature type="transmembrane region" description="Helical" evidence="3">
    <location>
        <begin position="137"/>
        <end position="157"/>
    </location>
</feature>
<comment type="caution">
    <text evidence="6">The sequence shown here is derived from an EMBL/GenBank/DDBJ whole genome shotgun (WGS) entry which is preliminary data.</text>
</comment>
<feature type="region of interest" description="Disordered" evidence="2">
    <location>
        <begin position="580"/>
        <end position="609"/>
    </location>
</feature>
<dbReference type="NCBIfam" id="TIGR00350">
    <property type="entry name" value="lytR_cpsA_psr"/>
    <property type="match status" value="1"/>
</dbReference>
<comment type="similarity">
    <text evidence="1">Belongs to the LytR/CpsA/Psr (LCP) family.</text>
</comment>
<proteinExistence type="inferred from homology"/>
<evidence type="ECO:0000256" key="3">
    <source>
        <dbReference type="SAM" id="Phobius"/>
    </source>
</evidence>
<feature type="domain" description="Cell envelope-related transcriptional attenuator" evidence="4">
    <location>
        <begin position="216"/>
        <end position="386"/>
    </location>
</feature>
<evidence type="ECO:0000313" key="7">
    <source>
        <dbReference type="Proteomes" id="UP000274843"/>
    </source>
</evidence>
<dbReference type="AlphaFoldDB" id="A0A3N2H0G1"/>
<dbReference type="Gene3D" id="3.30.70.2390">
    <property type="match status" value="1"/>
</dbReference>
<dbReference type="InterPro" id="IPR050922">
    <property type="entry name" value="LytR/CpsA/Psr_CW_biosynth"/>
</dbReference>
<feature type="compositionally biased region" description="Basic and acidic residues" evidence="2">
    <location>
        <begin position="20"/>
        <end position="73"/>
    </location>
</feature>
<feature type="compositionally biased region" description="Basic and acidic residues" evidence="2">
    <location>
        <begin position="1"/>
        <end position="10"/>
    </location>
</feature>
<dbReference type="EMBL" id="RKHY01000001">
    <property type="protein sequence ID" value="ROS42327.1"/>
    <property type="molecule type" value="Genomic_DNA"/>
</dbReference>
<gene>
    <name evidence="6" type="ORF">EDD35_4714</name>
</gene>
<evidence type="ECO:0000259" key="5">
    <source>
        <dbReference type="Pfam" id="PF13399"/>
    </source>
</evidence>
<feature type="region of interest" description="Disordered" evidence="2">
    <location>
        <begin position="469"/>
        <end position="493"/>
    </location>
</feature>
<accession>A0A3N2H0G1</accession>
<evidence type="ECO:0000256" key="1">
    <source>
        <dbReference type="ARBA" id="ARBA00006068"/>
    </source>
</evidence>
<dbReference type="Proteomes" id="UP000274843">
    <property type="component" value="Unassembled WGS sequence"/>
</dbReference>
<dbReference type="InterPro" id="IPR004474">
    <property type="entry name" value="LytR_CpsA_psr"/>
</dbReference>
<keyword evidence="7" id="KW-1185">Reference proteome</keyword>
<dbReference type="Pfam" id="PF13399">
    <property type="entry name" value="LytR_C"/>
    <property type="match status" value="1"/>
</dbReference>